<sequence length="569" mass="60697">MREGILQSGIVCNIPDSSKVQVSDYQTFTAEGGKIIPVVAGDTVPTDVQFNGKVYIVGNENIMTRKFTVEPASPTFVKWDLSEAGNATINEDPTTHVLTVTLPENSTSAGDVTIKAVVEPVDLEVGIVDGEKVPVYAGKFYEGSDLDGWFFDRKNETLTVYKNGSVDLGNAEVDWAVDNFGKIEGGIFDYKDDLKDVLTNEEGGVIDGGTFNVKVRNYGTIENGTFNNTVYNNNITNGGVFVGRFANTPTQVTLPDTSIAITARGTTNGGIFSRGANFDTQDVKVSWITLNNCTANGISGMVGVVGNQTLNVEADATSWTGWEVTADPSYEEAITKQVGNTTAFDLTLNGDDEWSVTLTAQVKEGYYRMSLTDGTATNADGTEITSAKAGDTVKLTAADAPEGMVFDRWEISPADVALTLEEGGFDSHAATASFKMPAQTLSIRAMYRMADQPEEPNVLGTVAMVATAGVGAAVVGYTGYMIGTELYLNTVLPDGVAIPQNTAELAKLVWTEAGKPAPAAVMAPDATDEQKALTWAIENQLISADKAADASVSRWEVIQTWNKAQEMKG</sequence>
<feature type="domain" description="Bacterial repeat" evidence="1">
    <location>
        <begin position="374"/>
        <end position="447"/>
    </location>
</feature>
<gene>
    <name evidence="2" type="ORF">CHR61_10175</name>
</gene>
<dbReference type="InterPro" id="IPR044060">
    <property type="entry name" value="Bacterial_rp_domain"/>
</dbReference>
<dbReference type="Proteomes" id="UP000220438">
    <property type="component" value="Unassembled WGS sequence"/>
</dbReference>
<comment type="caution">
    <text evidence="2">The sequence shown here is derived from an EMBL/GenBank/DDBJ whole genome shotgun (WGS) entry which is preliminary data.</text>
</comment>
<proteinExistence type="predicted"/>
<evidence type="ECO:0000313" key="2">
    <source>
        <dbReference type="EMBL" id="PDX88769.1"/>
    </source>
</evidence>
<dbReference type="EMBL" id="NOUW01000029">
    <property type="protein sequence ID" value="PDX88769.1"/>
    <property type="molecule type" value="Genomic_DNA"/>
</dbReference>
<evidence type="ECO:0000259" key="1">
    <source>
        <dbReference type="Pfam" id="PF18998"/>
    </source>
</evidence>
<organism evidence="2 3">
    <name type="scientific">Faecalibacterium prausnitzii</name>
    <dbReference type="NCBI Taxonomy" id="853"/>
    <lineage>
        <taxon>Bacteria</taxon>
        <taxon>Bacillati</taxon>
        <taxon>Bacillota</taxon>
        <taxon>Clostridia</taxon>
        <taxon>Eubacteriales</taxon>
        <taxon>Oscillospiraceae</taxon>
        <taxon>Faecalibacterium</taxon>
    </lineage>
</organism>
<dbReference type="AlphaFoldDB" id="A0A2A7BBS1"/>
<evidence type="ECO:0000313" key="3">
    <source>
        <dbReference type="Proteomes" id="UP000220438"/>
    </source>
</evidence>
<name>A0A2A7BBS1_9FIRM</name>
<dbReference type="Pfam" id="PF18998">
    <property type="entry name" value="Flg_new_2"/>
    <property type="match status" value="1"/>
</dbReference>
<accession>A0A2A7BBS1</accession>
<reference evidence="2 3" key="1">
    <citation type="journal article" date="2017" name="Front. Microbiol.">
        <title>New Insights into the Diversity of the Genus Faecalibacterium.</title>
        <authorList>
            <person name="Benevides L."/>
            <person name="Burman S."/>
            <person name="Martin R."/>
            <person name="Robert V."/>
            <person name="Thomas M."/>
            <person name="Miquel S."/>
            <person name="Chain F."/>
            <person name="Sokol H."/>
            <person name="Bermudez-Humaran L.G."/>
            <person name="Morrison M."/>
            <person name="Langella P."/>
            <person name="Azevedo V.A."/>
            <person name="Chatel J.M."/>
            <person name="Soares S."/>
        </authorList>
    </citation>
    <scope>NUCLEOTIDE SEQUENCE [LARGE SCALE GENOMIC DNA]</scope>
    <source>
        <strain evidence="2 3">AHMP21</strain>
    </source>
</reference>
<protein>
    <recommendedName>
        <fullName evidence="1">Bacterial repeat domain-containing protein</fullName>
    </recommendedName>
</protein>